<evidence type="ECO:0000313" key="5">
    <source>
        <dbReference type="Proteomes" id="UP000308230"/>
    </source>
</evidence>
<dbReference type="RefSeq" id="WP_138122153.1">
    <property type="nucleotide sequence ID" value="NZ_SWLG01000001.1"/>
</dbReference>
<dbReference type="Pfam" id="PF22570">
    <property type="entry name" value="LiaF-TM"/>
    <property type="match status" value="1"/>
</dbReference>
<dbReference type="EMBL" id="SWLG01000001">
    <property type="protein sequence ID" value="TLS38877.1"/>
    <property type="molecule type" value="Genomic_DNA"/>
</dbReference>
<protein>
    <recommendedName>
        <fullName evidence="6">Cell wall-active antibiotics response LiaF-like C-terminal domain-containing protein</fullName>
    </recommendedName>
</protein>
<feature type="transmembrane region" description="Helical" evidence="1">
    <location>
        <begin position="37"/>
        <end position="55"/>
    </location>
</feature>
<feature type="transmembrane region" description="Helical" evidence="1">
    <location>
        <begin position="9"/>
        <end position="31"/>
    </location>
</feature>
<dbReference type="InterPro" id="IPR047793">
    <property type="entry name" value="LiaF_C"/>
</dbReference>
<keyword evidence="1" id="KW-0472">Membrane</keyword>
<organism evidence="4 5">
    <name type="scientific">Exobacillus caeni</name>
    <dbReference type="NCBI Taxonomy" id="2574798"/>
    <lineage>
        <taxon>Bacteria</taxon>
        <taxon>Bacillati</taxon>
        <taxon>Bacillota</taxon>
        <taxon>Bacilli</taxon>
        <taxon>Bacillales</taxon>
        <taxon>Guptibacillaceae</taxon>
        <taxon>Exobacillus</taxon>
    </lineage>
</organism>
<dbReference type="AlphaFoldDB" id="A0A5R9F5Q8"/>
<dbReference type="Proteomes" id="UP000308230">
    <property type="component" value="Unassembled WGS sequence"/>
</dbReference>
<comment type="caution">
    <text evidence="4">The sequence shown here is derived from an EMBL/GenBank/DDBJ whole genome shotgun (WGS) entry which is preliminary data.</text>
</comment>
<name>A0A5R9F5Q8_9BACL</name>
<evidence type="ECO:0000259" key="3">
    <source>
        <dbReference type="Pfam" id="PF22570"/>
    </source>
</evidence>
<evidence type="ECO:0008006" key="6">
    <source>
        <dbReference type="Google" id="ProtNLM"/>
    </source>
</evidence>
<reference evidence="4 5" key="1">
    <citation type="submission" date="2019-04" db="EMBL/GenBank/DDBJ databases">
        <title>Bacillus caeni sp. nov., a bacterium isolated from mangrove sediment.</title>
        <authorList>
            <person name="Huang H."/>
            <person name="Mo K."/>
            <person name="Hu Y."/>
        </authorList>
    </citation>
    <scope>NUCLEOTIDE SEQUENCE [LARGE SCALE GENOMIC DNA]</scope>
    <source>
        <strain evidence="4 5">HB172195</strain>
    </source>
</reference>
<keyword evidence="1" id="KW-1133">Transmembrane helix</keyword>
<proteinExistence type="predicted"/>
<feature type="transmembrane region" description="Helical" evidence="1">
    <location>
        <begin position="67"/>
        <end position="82"/>
    </location>
</feature>
<feature type="domain" description="LiaF transmembrane" evidence="3">
    <location>
        <begin position="11"/>
        <end position="117"/>
    </location>
</feature>
<evidence type="ECO:0000256" key="1">
    <source>
        <dbReference type="SAM" id="Phobius"/>
    </source>
</evidence>
<evidence type="ECO:0000259" key="2">
    <source>
        <dbReference type="Pfam" id="PF09922"/>
    </source>
</evidence>
<feature type="domain" description="Cell wall-active antibiotics response LiaF-like C-terminal" evidence="2">
    <location>
        <begin position="123"/>
        <end position="234"/>
    </location>
</feature>
<sequence length="237" mass="27425">MKHIPFGRFLAAIIFVGIGILLLLVNIGIISMEITEAFVFFYPFIILLVGLKWLIEAIIPSIWKRNWFWGLFFVTLGGLLVADRFDVITFTFGMVWKLWPLVIIYFGLKMLFRIRKNKGFSMVADKKFEDPNWSVEPFDDWKAVADYDFDFTKAFIPDKETEIKLSGWVGDIKVIIPEEVPFMIKGRAKVTSLKIGGYSDDGVGNEIFYKTKEYDSATRKITFLLDFSVLDLRVDRV</sequence>
<gene>
    <name evidence="4" type="ORF">FCL54_00750</name>
</gene>
<keyword evidence="1" id="KW-0812">Transmembrane</keyword>
<keyword evidence="5" id="KW-1185">Reference proteome</keyword>
<dbReference type="Pfam" id="PF09922">
    <property type="entry name" value="LiaF-like_C"/>
    <property type="match status" value="1"/>
</dbReference>
<dbReference type="OrthoDB" id="1953204at2"/>
<dbReference type="InterPro" id="IPR054331">
    <property type="entry name" value="LiaF_TM"/>
</dbReference>
<accession>A0A5R9F5Q8</accession>
<dbReference type="NCBIfam" id="NF040535">
    <property type="entry name" value="LiaF_C_term"/>
    <property type="match status" value="1"/>
</dbReference>
<dbReference type="InterPro" id="IPR024425">
    <property type="entry name" value="LiaF-like_C"/>
</dbReference>
<evidence type="ECO:0000313" key="4">
    <source>
        <dbReference type="EMBL" id="TLS38877.1"/>
    </source>
</evidence>
<feature type="transmembrane region" description="Helical" evidence="1">
    <location>
        <begin position="88"/>
        <end position="108"/>
    </location>
</feature>